<keyword evidence="4" id="KW-1185">Reference proteome</keyword>
<feature type="compositionally biased region" description="Low complexity" evidence="1">
    <location>
        <begin position="312"/>
        <end position="342"/>
    </location>
</feature>
<feature type="compositionally biased region" description="Low complexity" evidence="1">
    <location>
        <begin position="668"/>
        <end position="678"/>
    </location>
</feature>
<keyword evidence="2" id="KW-0812">Transmembrane</keyword>
<feature type="compositionally biased region" description="Low complexity" evidence="1">
    <location>
        <begin position="427"/>
        <end position="438"/>
    </location>
</feature>
<feature type="compositionally biased region" description="Polar residues" evidence="1">
    <location>
        <begin position="474"/>
        <end position="504"/>
    </location>
</feature>
<feature type="compositionally biased region" description="Low complexity" evidence="1">
    <location>
        <begin position="186"/>
        <end position="202"/>
    </location>
</feature>
<dbReference type="HOGENOM" id="CLU_357927_0_0_1"/>
<feature type="compositionally biased region" description="Low complexity" evidence="1">
    <location>
        <begin position="272"/>
        <end position="298"/>
    </location>
</feature>
<sequence length="783" mass="79549">MSSFNVTGPPMGVFTSSAAVSNVDSLSVLSPSSAPLLSSSVVAERLSAATSSSVFTAQVRSSTFPSFASALSSPSHSESAVSRSSEANASRFPIGSSFADFSSTAAFSSASVSQRTIPVDIPPGPFPVPPTATQSTPIRGTSSASSVHTQSSVVAPSSATPPSSISLPTVVTSPVPPPHIPPDQSVPPAASKASTSQAASSSGPHIIKPLETPMAQTGTSVRMAIQQSTAAAQTSDGSAPATASQSASPSPSEATSVAPVKTDDGHDPAPPAQSSTDSKTSATSTPSSVPSRPSTASTEPTQSPGTPPSAPAPASNSPHSAAAETSAPSASSPTPAAPLDSTEPTSLHAVSSHSFSPATTTLDNTPSLLFIPPRVTKADPVDHSAAVASPSLQPTEMSDGSAGASIHTSESQPVLTPLVQNDISDHASAAAPTAPASSVGAQHKASEVHATPIAASAVPVSSAASASSDDSSENESGLVQANKQSAAPTSTSTVTDKPETTLSSPVFETVTDANDHTSLTLPPVFTSVQVSQLPDGGEVSITHVIANPTGIYGVQAESSSHGFMSHSGAVAGVFLAIGIVIAAIALGICLFLRRRRRRNPRFIATISRPLPMPDNPFEDPRDLSPPPQMRYASGYTDRTLIIDGQGRAPPRSPFDDSMAAPAPPAPTPTRSSSRGSSSRYNGLGLAGIGAHGRFGSMGSAETATSEMRLHTHTVHAFPSSRVYLRLVSRIHLEGATVPSDTPLHLFHDDSSTTIRMNNPIYPTAFARSTQSQSAIDLHSRVTF</sequence>
<dbReference type="OrthoDB" id="3250803at2759"/>
<feature type="transmembrane region" description="Helical" evidence="2">
    <location>
        <begin position="569"/>
        <end position="592"/>
    </location>
</feature>
<feature type="compositionally biased region" description="Low complexity" evidence="1">
    <location>
        <begin position="141"/>
        <end position="173"/>
    </location>
</feature>
<feature type="compositionally biased region" description="Pro residues" evidence="1">
    <location>
        <begin position="174"/>
        <end position="185"/>
    </location>
</feature>
<evidence type="ECO:0000256" key="2">
    <source>
        <dbReference type="SAM" id="Phobius"/>
    </source>
</evidence>
<keyword evidence="2" id="KW-1133">Transmembrane helix</keyword>
<reference evidence="3" key="1">
    <citation type="submission" date="2014-01" db="EMBL/GenBank/DDBJ databases">
        <title>The genome of the white-rot fungus Pycnoporus cinnabarinus: a basidiomycete model with a versatile arsenal for lignocellulosic biomass breakdown.</title>
        <authorList>
            <person name="Levasseur A."/>
            <person name="Lomascolo A."/>
            <person name="Ruiz-Duenas F.J."/>
            <person name="Uzan E."/>
            <person name="Piumi F."/>
            <person name="Kues U."/>
            <person name="Ram A.F.J."/>
            <person name="Murat C."/>
            <person name="Haon M."/>
            <person name="Benoit I."/>
            <person name="Arfi Y."/>
            <person name="Chevret D."/>
            <person name="Drula E."/>
            <person name="Kwon M.J."/>
            <person name="Gouret P."/>
            <person name="Lesage-Meessen L."/>
            <person name="Lombard V."/>
            <person name="Mariette J."/>
            <person name="Noirot C."/>
            <person name="Park J."/>
            <person name="Patyshakuliyeva A."/>
            <person name="Wieneger R.A.B."/>
            <person name="Wosten H.A.B."/>
            <person name="Martin F."/>
            <person name="Coutinho P.M."/>
            <person name="de Vries R."/>
            <person name="Martinez A.T."/>
            <person name="Klopp C."/>
            <person name="Pontarotti P."/>
            <person name="Henrissat B."/>
            <person name="Record E."/>
        </authorList>
    </citation>
    <scope>NUCLEOTIDE SEQUENCE [LARGE SCALE GENOMIC DNA]</scope>
    <source>
        <strain evidence="3">BRFM137</strain>
    </source>
</reference>
<feature type="compositionally biased region" description="Pro residues" evidence="1">
    <location>
        <begin position="120"/>
        <end position="130"/>
    </location>
</feature>
<gene>
    <name evidence="3" type="ORF">BN946_scf184911.g84</name>
</gene>
<evidence type="ECO:0000313" key="3">
    <source>
        <dbReference type="EMBL" id="CDO71614.1"/>
    </source>
</evidence>
<feature type="compositionally biased region" description="Low complexity" evidence="1">
    <location>
        <begin position="226"/>
        <end position="260"/>
    </location>
</feature>
<dbReference type="STRING" id="5643.A0A060SH93"/>
<feature type="compositionally biased region" description="Polar residues" evidence="1">
    <location>
        <begin position="406"/>
        <end position="422"/>
    </location>
</feature>
<proteinExistence type="predicted"/>
<protein>
    <recommendedName>
        <fullName evidence="5">REJ domain-containing protein</fullName>
    </recommendedName>
</protein>
<organism evidence="3 4">
    <name type="scientific">Pycnoporus cinnabarinus</name>
    <name type="common">Cinnabar-red polypore</name>
    <name type="synonym">Trametes cinnabarina</name>
    <dbReference type="NCBI Taxonomy" id="5643"/>
    <lineage>
        <taxon>Eukaryota</taxon>
        <taxon>Fungi</taxon>
        <taxon>Dikarya</taxon>
        <taxon>Basidiomycota</taxon>
        <taxon>Agaricomycotina</taxon>
        <taxon>Agaricomycetes</taxon>
        <taxon>Polyporales</taxon>
        <taxon>Polyporaceae</taxon>
        <taxon>Trametes</taxon>
    </lineage>
</organism>
<feature type="region of interest" description="Disordered" evidence="1">
    <location>
        <begin position="118"/>
        <end position="448"/>
    </location>
</feature>
<feature type="region of interest" description="Disordered" evidence="1">
    <location>
        <begin position="642"/>
        <end position="682"/>
    </location>
</feature>
<evidence type="ECO:0008006" key="5">
    <source>
        <dbReference type="Google" id="ProtNLM"/>
    </source>
</evidence>
<keyword evidence="2" id="KW-0472">Membrane</keyword>
<evidence type="ECO:0000313" key="4">
    <source>
        <dbReference type="Proteomes" id="UP000029665"/>
    </source>
</evidence>
<dbReference type="EMBL" id="CCBP010000103">
    <property type="protein sequence ID" value="CDO71614.1"/>
    <property type="molecule type" value="Genomic_DNA"/>
</dbReference>
<feature type="region of interest" description="Disordered" evidence="1">
    <location>
        <begin position="464"/>
        <end position="504"/>
    </location>
</feature>
<name>A0A060SH93_PYCCI</name>
<accession>A0A060SH93</accession>
<feature type="compositionally biased region" description="Polar residues" evidence="1">
    <location>
        <begin position="131"/>
        <end position="140"/>
    </location>
</feature>
<comment type="caution">
    <text evidence="3">The sequence shown here is derived from an EMBL/GenBank/DDBJ whole genome shotgun (WGS) entry which is preliminary data.</text>
</comment>
<evidence type="ECO:0000256" key="1">
    <source>
        <dbReference type="SAM" id="MobiDB-lite"/>
    </source>
</evidence>
<feature type="compositionally biased region" description="Polar residues" evidence="1">
    <location>
        <begin position="343"/>
        <end position="367"/>
    </location>
</feature>
<dbReference type="Proteomes" id="UP000029665">
    <property type="component" value="Unassembled WGS sequence"/>
</dbReference>
<dbReference type="AlphaFoldDB" id="A0A060SH93"/>
<dbReference type="OMA" id="SHTMNNG"/>